<reference evidence="28 29" key="1">
    <citation type="submission" date="2018-03" db="EMBL/GenBank/DDBJ databases">
        <authorList>
            <person name="Guldener U."/>
        </authorList>
    </citation>
    <scope>NUCLEOTIDE SEQUENCE [LARGE SCALE GENOMIC DNA]</scope>
    <source>
        <strain evidence="28 29">NBRC100155</strain>
    </source>
</reference>
<dbReference type="GO" id="GO:0004190">
    <property type="term" value="F:aspartic-type endopeptidase activity"/>
    <property type="evidence" value="ECO:0007669"/>
    <property type="project" value="UniProtKB-KW"/>
</dbReference>
<dbReference type="InterPro" id="IPR043502">
    <property type="entry name" value="DNA/RNA_pol_sf"/>
</dbReference>
<keyword evidence="20" id="KW-0233">DNA recombination</keyword>
<comment type="catalytic activity">
    <reaction evidence="23">
        <text>DNA(n) + a 2'-deoxyribonucleoside 5'-triphosphate = DNA(n+1) + diphosphate</text>
        <dbReference type="Rhea" id="RHEA:22508"/>
        <dbReference type="Rhea" id="RHEA-COMP:17339"/>
        <dbReference type="Rhea" id="RHEA-COMP:17340"/>
        <dbReference type="ChEBI" id="CHEBI:33019"/>
        <dbReference type="ChEBI" id="CHEBI:61560"/>
        <dbReference type="ChEBI" id="CHEBI:173112"/>
        <dbReference type="EC" id="2.7.7.7"/>
    </reaction>
</comment>
<evidence type="ECO:0000256" key="19">
    <source>
        <dbReference type="ARBA" id="ARBA00023113"/>
    </source>
</evidence>
<evidence type="ECO:0000256" key="18">
    <source>
        <dbReference type="ARBA" id="ARBA00022932"/>
    </source>
</evidence>
<dbReference type="InterPro" id="IPR012337">
    <property type="entry name" value="RNaseH-like_sf"/>
</dbReference>
<evidence type="ECO:0000256" key="20">
    <source>
        <dbReference type="ARBA" id="ARBA00023172"/>
    </source>
</evidence>
<dbReference type="GO" id="GO:0003723">
    <property type="term" value="F:RNA binding"/>
    <property type="evidence" value="ECO:0007669"/>
    <property type="project" value="UniProtKB-KW"/>
</dbReference>
<organism evidence="28 29">
    <name type="scientific">Ustilago trichophora</name>
    <dbReference type="NCBI Taxonomy" id="86804"/>
    <lineage>
        <taxon>Eukaryota</taxon>
        <taxon>Fungi</taxon>
        <taxon>Dikarya</taxon>
        <taxon>Basidiomycota</taxon>
        <taxon>Ustilaginomycotina</taxon>
        <taxon>Ustilaginomycetes</taxon>
        <taxon>Ustilaginales</taxon>
        <taxon>Ustilaginaceae</taxon>
        <taxon>Ustilago</taxon>
    </lineage>
</organism>
<evidence type="ECO:0000256" key="7">
    <source>
        <dbReference type="ARBA" id="ARBA00022722"/>
    </source>
</evidence>
<keyword evidence="7" id="KW-0540">Nuclease</keyword>
<comment type="function">
    <text evidence="1">The aspartyl protease (PR) mediates the proteolytic cleavages of the Gag and Gag-Pol polyproteins after assembly of the VLP.</text>
</comment>
<dbReference type="GO" id="GO:0003887">
    <property type="term" value="F:DNA-directed DNA polymerase activity"/>
    <property type="evidence" value="ECO:0007669"/>
    <property type="project" value="UniProtKB-KW"/>
</dbReference>
<keyword evidence="17" id="KW-0695">RNA-directed DNA polymerase</keyword>
<evidence type="ECO:0000256" key="8">
    <source>
        <dbReference type="ARBA" id="ARBA00022723"/>
    </source>
</evidence>
<evidence type="ECO:0000256" key="15">
    <source>
        <dbReference type="ARBA" id="ARBA00022884"/>
    </source>
</evidence>
<keyword evidence="18" id="KW-0808">Transferase</keyword>
<dbReference type="GO" id="GO:0032196">
    <property type="term" value="P:transposition"/>
    <property type="evidence" value="ECO:0007669"/>
    <property type="project" value="UniProtKB-KW"/>
</dbReference>
<dbReference type="GO" id="GO:0006508">
    <property type="term" value="P:proteolysis"/>
    <property type="evidence" value="ECO:0007669"/>
    <property type="project" value="UniProtKB-KW"/>
</dbReference>
<dbReference type="SUPFAM" id="SSF57756">
    <property type="entry name" value="Retrovirus zinc finger-like domains"/>
    <property type="match status" value="1"/>
</dbReference>
<dbReference type="GO" id="GO:0003964">
    <property type="term" value="F:RNA-directed DNA polymerase activity"/>
    <property type="evidence" value="ECO:0007669"/>
    <property type="project" value="UniProtKB-KW"/>
</dbReference>
<keyword evidence="2" id="KW-0815">Transposition</keyword>
<dbReference type="InterPro" id="IPR013103">
    <property type="entry name" value="RVT_2"/>
</dbReference>
<dbReference type="InterPro" id="IPR054722">
    <property type="entry name" value="PolX-like_BBD"/>
</dbReference>
<dbReference type="Pfam" id="PF07727">
    <property type="entry name" value="RVT_2"/>
    <property type="match status" value="1"/>
</dbReference>
<sequence>MTDKEASLIGIPRLKSVDDYFTWKDDFTAAMMAKGKVYICMTQGMPEVTARAREEWMEADIKAKGFILQAIGQEYRHLVKSLPTPMEMWQRLQGHFEEHVSLRVEMLQTQLNTIKQKEGEGIDPYSARIAKICEQLDAAGYKTDVDRRMKALVQGLRPEYGVYKAMLMRENDTYRKLIKKEITYTDADGKQHTVTQGLYELDEIERYNDALRTLKAREEELNQTGKAKDSSKIEMAMSANRQPHGGQRHRNTKHNLNGEQFTGSKGACFKCGRIGHIAALCGKKCYNCNKVGHLARHCKQSAATSNGNRPFQRKEVANAATEENDNQMPNTSNNENREQNEEPDVWGCAAQVVAEVADESSLLAGRSHSINDHWILDSGASSHMTNRLEYVSKLVKGESYLRIRTATGDVLKVEGIGQVEFAPIIDGKRGENVVFKRVLYVPKLSANLLSLVNLVKAANINFTVDNKLTAAEVTANGKKVLQCKYEGNSLILKGHTIQYKAANLAIIKNNDIEAWHRRLGHINTKSVKEAIEVATKEKLPSDLAKRIQCETCEVGKHTRNPFHRSVTRLTRLLELVHSDVVGPYETDIDGKRYMVTFVDDFSRHVTGVPIETKDKVATAFYFYSIHMEGRTGKKLSMLLSDNGGEFVNKEMDDYMRRRGIVHRRTAPYTPQQNGIAERMNRTVMDMVRCMLYESGLPGRFWTKAAMHAIYVRNRVPNEWTGPTISPLELFLGEKATIQDIRPFGCTAYVHIQEAERKSKLEPRSTKMINLGISYGRKAYEVVDLSLLNKRISRDITFVETDFPAKRKEVQPPNAQEVITTTTLEESNEEGTSIGPGGEGDISEVELANLTTQVEFAATPRPEQDPLTLQEAQKRKDWNKWKEAMDKELESHRENGTWEVTSKPTSDGHVVDCKWVYKLKINPDGSLDKYKARLVARGFTQREGIDYEETFAPVLKFSTLRILIALATSLGLKMEQMDVVTAFLNGVITEDIFMKPPPGYWEGKTLKLKKALYGLKQAGRKWYERLDESLRDMGFTRIASDFGVYKIGTLAKSLCIIAVYVDDIVLVTRTQEDMDKYKRELTRRFKMTEGGKLKYILGLEITWNTDSTKLSQSAYIRRMVDKFLVESAKPATTPLPLKEFDSDVEPLNEQDHKKYRMIVGSLLYASTGTRPDISYATSRLSGSLLYASTGTRPDISYATSRLSKHLENPTQASMKSAMHLLRYLKGTQNVGIHFTKGMTTSTVLEGYSDADFAGDTQDRKSTTGIVTIVYGSPVNWFSKKQPLVADSTTVAEYIAMTESVKDIIWTRSLLDELGLRQYSPTNIHVDNAAARQLAADPKFHSRTKHIDVKFHFIREHVGNNEVKIVPVTTLQQKADCLTKTLGPNKAEEGRRMLNMH</sequence>
<evidence type="ECO:0000256" key="17">
    <source>
        <dbReference type="ARBA" id="ARBA00022918"/>
    </source>
</evidence>
<dbReference type="Pfam" id="PF22936">
    <property type="entry name" value="Pol_BBD"/>
    <property type="match status" value="1"/>
</dbReference>
<dbReference type="GO" id="GO:0015074">
    <property type="term" value="P:DNA integration"/>
    <property type="evidence" value="ECO:0007669"/>
    <property type="project" value="UniProtKB-KW"/>
</dbReference>
<keyword evidence="24" id="KW-0862">Zinc</keyword>
<dbReference type="Pfam" id="PF25597">
    <property type="entry name" value="SH3_retrovirus"/>
    <property type="match status" value="1"/>
</dbReference>
<evidence type="ECO:0000256" key="13">
    <source>
        <dbReference type="ARBA" id="ARBA00022840"/>
    </source>
</evidence>
<dbReference type="InterPro" id="IPR001878">
    <property type="entry name" value="Znf_CCHC"/>
</dbReference>
<evidence type="ECO:0000256" key="24">
    <source>
        <dbReference type="PROSITE-ProRule" id="PRU00047"/>
    </source>
</evidence>
<keyword evidence="9" id="KW-0547">Nucleotide-binding</keyword>
<proteinExistence type="predicted"/>
<keyword evidence="16" id="KW-0229">DNA integration</keyword>
<keyword evidence="21" id="KW-0511">Multifunctional enzyme</keyword>
<keyword evidence="5" id="KW-0645">Protease</keyword>
<dbReference type="GO" id="GO:0005634">
    <property type="term" value="C:nucleus"/>
    <property type="evidence" value="ECO:0007669"/>
    <property type="project" value="UniProtKB-ARBA"/>
</dbReference>
<dbReference type="SMART" id="SM00343">
    <property type="entry name" value="ZnF_C2HC"/>
    <property type="match status" value="2"/>
</dbReference>
<evidence type="ECO:0000313" key="29">
    <source>
        <dbReference type="Proteomes" id="UP000324022"/>
    </source>
</evidence>
<keyword evidence="3" id="KW-1188">Viral release from host cell</keyword>
<dbReference type="GO" id="GO:0005524">
    <property type="term" value="F:ATP binding"/>
    <property type="evidence" value="ECO:0007669"/>
    <property type="project" value="UniProtKB-KW"/>
</dbReference>
<evidence type="ECO:0000256" key="16">
    <source>
        <dbReference type="ARBA" id="ARBA00022908"/>
    </source>
</evidence>
<keyword evidence="13" id="KW-0067">ATP-binding</keyword>
<dbReference type="InterPro" id="IPR036875">
    <property type="entry name" value="Znf_CCHC_sf"/>
</dbReference>
<dbReference type="Pfam" id="PF14223">
    <property type="entry name" value="Retrotran_gag_2"/>
    <property type="match status" value="1"/>
</dbReference>
<evidence type="ECO:0000256" key="6">
    <source>
        <dbReference type="ARBA" id="ARBA00022695"/>
    </source>
</evidence>
<dbReference type="SUPFAM" id="SSF56672">
    <property type="entry name" value="DNA/RNA polymerases"/>
    <property type="match status" value="1"/>
</dbReference>
<dbReference type="GO" id="GO:0006310">
    <property type="term" value="P:DNA recombination"/>
    <property type="evidence" value="ECO:0007669"/>
    <property type="project" value="UniProtKB-KW"/>
</dbReference>
<keyword evidence="24" id="KW-0863">Zinc-finger</keyword>
<keyword evidence="29" id="KW-1185">Reference proteome</keyword>
<dbReference type="PANTHER" id="PTHR42648">
    <property type="entry name" value="TRANSPOSASE, PUTATIVE-RELATED"/>
    <property type="match status" value="1"/>
</dbReference>
<evidence type="ECO:0000256" key="10">
    <source>
        <dbReference type="ARBA" id="ARBA00022750"/>
    </source>
</evidence>
<evidence type="ECO:0000256" key="4">
    <source>
        <dbReference type="ARBA" id="ARBA00022664"/>
    </source>
</evidence>
<dbReference type="OrthoDB" id="3344688at2759"/>
<keyword evidence="18" id="KW-0239">DNA-directed DNA polymerase</keyword>
<dbReference type="GO" id="GO:0008270">
    <property type="term" value="F:zinc ion binding"/>
    <property type="evidence" value="ECO:0007669"/>
    <property type="project" value="UniProtKB-KW"/>
</dbReference>
<evidence type="ECO:0000256" key="2">
    <source>
        <dbReference type="ARBA" id="ARBA00022578"/>
    </source>
</evidence>
<dbReference type="InterPro" id="IPR025724">
    <property type="entry name" value="GAG-pre-integrase_dom"/>
</dbReference>
<dbReference type="GO" id="GO:0004519">
    <property type="term" value="F:endonuclease activity"/>
    <property type="evidence" value="ECO:0007669"/>
    <property type="project" value="UniProtKB-KW"/>
</dbReference>
<evidence type="ECO:0000256" key="12">
    <source>
        <dbReference type="ARBA" id="ARBA00022801"/>
    </source>
</evidence>
<evidence type="ECO:0000256" key="23">
    <source>
        <dbReference type="ARBA" id="ARBA00049244"/>
    </source>
</evidence>
<evidence type="ECO:0000313" key="28">
    <source>
        <dbReference type="EMBL" id="SPO27869.1"/>
    </source>
</evidence>
<feature type="domain" description="CCHC-type" evidence="26">
    <location>
        <begin position="284"/>
        <end position="300"/>
    </location>
</feature>
<comment type="catalytic activity">
    <reaction evidence="22">
        <text>DNA(n) + a 2'-deoxyribonucleoside 5'-triphosphate = DNA(n+1) + diphosphate</text>
        <dbReference type="Rhea" id="RHEA:22508"/>
        <dbReference type="Rhea" id="RHEA-COMP:17339"/>
        <dbReference type="Rhea" id="RHEA-COMP:17340"/>
        <dbReference type="ChEBI" id="CHEBI:33019"/>
        <dbReference type="ChEBI" id="CHEBI:61560"/>
        <dbReference type="ChEBI" id="CHEBI:173112"/>
        <dbReference type="EC" id="2.7.7.49"/>
    </reaction>
</comment>
<evidence type="ECO:0000256" key="21">
    <source>
        <dbReference type="ARBA" id="ARBA00023268"/>
    </source>
</evidence>
<dbReference type="Proteomes" id="UP000324022">
    <property type="component" value="Unassembled WGS sequence"/>
</dbReference>
<evidence type="ECO:0000256" key="9">
    <source>
        <dbReference type="ARBA" id="ARBA00022741"/>
    </source>
</evidence>
<dbReference type="InterPro" id="IPR039537">
    <property type="entry name" value="Retrotran_Ty1/copia-like"/>
</dbReference>
<name>A0A5C3EFC9_9BASI</name>
<keyword evidence="19" id="KW-0917">Virion maturation</keyword>
<dbReference type="Gene3D" id="4.10.60.10">
    <property type="entry name" value="Zinc finger, CCHC-type"/>
    <property type="match status" value="1"/>
</dbReference>
<keyword evidence="11" id="KW-0255">Endonuclease</keyword>
<evidence type="ECO:0000259" key="27">
    <source>
        <dbReference type="PROSITE" id="PS50994"/>
    </source>
</evidence>
<evidence type="ECO:0000259" key="26">
    <source>
        <dbReference type="PROSITE" id="PS50158"/>
    </source>
</evidence>
<dbReference type="PANTHER" id="PTHR42648:SF11">
    <property type="entry name" value="TRANSPOSON TY4-P GAG-POL POLYPROTEIN"/>
    <property type="match status" value="1"/>
</dbReference>
<evidence type="ECO:0000256" key="14">
    <source>
        <dbReference type="ARBA" id="ARBA00022842"/>
    </source>
</evidence>
<dbReference type="Pfam" id="PF13976">
    <property type="entry name" value="gag_pre-integrs"/>
    <property type="match status" value="1"/>
</dbReference>
<evidence type="ECO:0000256" key="1">
    <source>
        <dbReference type="ARBA" id="ARBA00002180"/>
    </source>
</evidence>
<keyword evidence="8" id="KW-0479">Metal-binding</keyword>
<evidence type="ECO:0000256" key="25">
    <source>
        <dbReference type="SAM" id="MobiDB-lite"/>
    </source>
</evidence>
<dbReference type="InterPro" id="IPR057670">
    <property type="entry name" value="SH3_retrovirus"/>
</dbReference>
<evidence type="ECO:0000256" key="5">
    <source>
        <dbReference type="ARBA" id="ARBA00022670"/>
    </source>
</evidence>
<keyword evidence="4" id="KW-0507">mRNA processing</keyword>
<dbReference type="Pfam" id="PF00098">
    <property type="entry name" value="zf-CCHC"/>
    <property type="match status" value="1"/>
</dbReference>
<dbReference type="EMBL" id="OOIN01000020">
    <property type="protein sequence ID" value="SPO27869.1"/>
    <property type="molecule type" value="Genomic_DNA"/>
</dbReference>
<gene>
    <name evidence="28" type="ORF">UTRI_05012</name>
</gene>
<dbReference type="PROSITE" id="PS50158">
    <property type="entry name" value="ZF_CCHC"/>
    <property type="match status" value="2"/>
</dbReference>
<dbReference type="InterPro" id="IPR036397">
    <property type="entry name" value="RNaseH_sf"/>
</dbReference>
<feature type="domain" description="Integrase catalytic" evidence="27">
    <location>
        <begin position="557"/>
        <end position="734"/>
    </location>
</feature>
<keyword evidence="10" id="KW-0064">Aspartyl protease</keyword>
<dbReference type="CDD" id="cd09272">
    <property type="entry name" value="RNase_HI_RT_Ty1"/>
    <property type="match status" value="1"/>
</dbReference>
<protein>
    <submittedName>
        <fullName evidence="28">Uncharacterized protein</fullName>
    </submittedName>
</protein>
<dbReference type="Gene3D" id="3.30.420.10">
    <property type="entry name" value="Ribonuclease H-like superfamily/Ribonuclease H"/>
    <property type="match status" value="1"/>
</dbReference>
<accession>A0A5C3EFC9</accession>
<dbReference type="GO" id="GO:0006397">
    <property type="term" value="P:mRNA processing"/>
    <property type="evidence" value="ECO:0007669"/>
    <property type="project" value="UniProtKB-KW"/>
</dbReference>
<feature type="domain" description="CCHC-type" evidence="26">
    <location>
        <begin position="268"/>
        <end position="281"/>
    </location>
</feature>
<dbReference type="Pfam" id="PF00665">
    <property type="entry name" value="rve"/>
    <property type="match status" value="1"/>
</dbReference>
<dbReference type="InterPro" id="IPR001584">
    <property type="entry name" value="Integrase_cat-core"/>
</dbReference>
<evidence type="ECO:0000256" key="22">
    <source>
        <dbReference type="ARBA" id="ARBA00048173"/>
    </source>
</evidence>
<keyword evidence="6" id="KW-0548">Nucleotidyltransferase</keyword>
<feature type="region of interest" description="Disordered" evidence="25">
    <location>
        <begin position="319"/>
        <end position="342"/>
    </location>
</feature>
<keyword evidence="14" id="KW-0460">Magnesium</keyword>
<evidence type="ECO:0000256" key="11">
    <source>
        <dbReference type="ARBA" id="ARBA00022759"/>
    </source>
</evidence>
<dbReference type="SUPFAM" id="SSF53098">
    <property type="entry name" value="Ribonuclease H-like"/>
    <property type="match status" value="1"/>
</dbReference>
<evidence type="ECO:0000256" key="3">
    <source>
        <dbReference type="ARBA" id="ARBA00022612"/>
    </source>
</evidence>
<keyword evidence="15" id="KW-0694">RNA-binding</keyword>
<keyword evidence="12" id="KW-0378">Hydrolase</keyword>
<dbReference type="PROSITE" id="PS50994">
    <property type="entry name" value="INTEGRASE"/>
    <property type="match status" value="1"/>
</dbReference>